<dbReference type="AlphaFoldDB" id="A0A212QJZ9"/>
<evidence type="ECO:0000313" key="5">
    <source>
        <dbReference type="Proteomes" id="UP000198418"/>
    </source>
</evidence>
<accession>A0A212QJZ9</accession>
<dbReference type="CDD" id="cd03397">
    <property type="entry name" value="PAP2_acid_phosphatase"/>
    <property type="match status" value="1"/>
</dbReference>
<keyword evidence="2" id="KW-0732">Signal</keyword>
<feature type="signal peptide" evidence="2">
    <location>
        <begin position="1"/>
        <end position="21"/>
    </location>
</feature>
<dbReference type="GO" id="GO:0003993">
    <property type="term" value="F:acid phosphatase activity"/>
    <property type="evidence" value="ECO:0007669"/>
    <property type="project" value="UniProtKB-EC"/>
</dbReference>
<proteinExistence type="inferred from homology"/>
<dbReference type="SUPFAM" id="SSF48317">
    <property type="entry name" value="Acid phosphatase/Vanadium-dependent haloperoxidase"/>
    <property type="match status" value="1"/>
</dbReference>
<protein>
    <recommendedName>
        <fullName evidence="1">Acid phosphatase</fullName>
        <ecNumber evidence="1">3.1.3.2</ecNumber>
    </recommendedName>
</protein>
<evidence type="ECO:0000256" key="1">
    <source>
        <dbReference type="PIRNR" id="PIRNR000897"/>
    </source>
</evidence>
<feature type="chain" id="PRO_5012262081" description="Acid phosphatase" evidence="2">
    <location>
        <begin position="22"/>
        <end position="235"/>
    </location>
</feature>
<dbReference type="Pfam" id="PF01569">
    <property type="entry name" value="PAP2"/>
    <property type="match status" value="1"/>
</dbReference>
<feature type="domain" description="Phosphatidic acid phosphatase type 2/haloperoxidase" evidence="3">
    <location>
        <begin position="96"/>
        <end position="210"/>
    </location>
</feature>
<name>A0A212QJZ9_RHOAC</name>
<dbReference type="InterPro" id="IPR001011">
    <property type="entry name" value="Acid_Pase_classA_bac"/>
</dbReference>
<dbReference type="SMART" id="SM00014">
    <property type="entry name" value="acidPPc"/>
    <property type="match status" value="1"/>
</dbReference>
<sequence>MQKSALLVSVALVLTPVSALAREAVFVTPEQSEAILIVPPPPADGSEAHQADLARLHEIERTRTPQQEEAARADAGNQTIFMFKPLFGDVFSEANLPLTVALARRVFEDAKVNVGAAKHLYNRKRPYAADPTLHPACPTTPKDDSYPSGHSMVGWLLGLTLVEMVPERRDDILARAAGFAFARNICGVHYPSDIEAARALAYAVHGALAQNPSYKTELAAARAELRKALNLPETP</sequence>
<comment type="catalytic activity">
    <reaction evidence="1">
        <text>a phosphate monoester + H2O = an alcohol + phosphate</text>
        <dbReference type="Rhea" id="RHEA:15017"/>
        <dbReference type="ChEBI" id="CHEBI:15377"/>
        <dbReference type="ChEBI" id="CHEBI:30879"/>
        <dbReference type="ChEBI" id="CHEBI:43474"/>
        <dbReference type="ChEBI" id="CHEBI:67140"/>
        <dbReference type="EC" id="3.1.3.2"/>
    </reaction>
</comment>
<dbReference type="Proteomes" id="UP000198418">
    <property type="component" value="Unassembled WGS sequence"/>
</dbReference>
<dbReference type="InterPro" id="IPR036938">
    <property type="entry name" value="PAP2/HPO_sf"/>
</dbReference>
<keyword evidence="5" id="KW-1185">Reference proteome</keyword>
<keyword evidence="1" id="KW-0378">Hydrolase</keyword>
<evidence type="ECO:0000259" key="3">
    <source>
        <dbReference type="SMART" id="SM00014"/>
    </source>
</evidence>
<evidence type="ECO:0000256" key="2">
    <source>
        <dbReference type="SAM" id="SignalP"/>
    </source>
</evidence>
<reference evidence="5" key="1">
    <citation type="submission" date="2017-06" db="EMBL/GenBank/DDBJ databases">
        <authorList>
            <person name="Varghese N."/>
            <person name="Submissions S."/>
        </authorList>
    </citation>
    <scope>NUCLEOTIDE SEQUENCE [LARGE SCALE GENOMIC DNA]</scope>
    <source>
        <strain evidence="5">DSM 137</strain>
    </source>
</reference>
<gene>
    <name evidence="4" type="ORF">SAMN06265338_101663</name>
</gene>
<organism evidence="4 5">
    <name type="scientific">Rhodoblastus acidophilus</name>
    <name type="common">Rhodopseudomonas acidophila</name>
    <dbReference type="NCBI Taxonomy" id="1074"/>
    <lineage>
        <taxon>Bacteria</taxon>
        <taxon>Pseudomonadati</taxon>
        <taxon>Pseudomonadota</taxon>
        <taxon>Alphaproteobacteria</taxon>
        <taxon>Hyphomicrobiales</taxon>
        <taxon>Rhodoblastaceae</taxon>
        <taxon>Rhodoblastus</taxon>
    </lineage>
</organism>
<dbReference type="Gene3D" id="1.20.144.10">
    <property type="entry name" value="Phosphatidic acid phosphatase type 2/haloperoxidase"/>
    <property type="match status" value="1"/>
</dbReference>
<dbReference type="GO" id="GO:0030288">
    <property type="term" value="C:outer membrane-bounded periplasmic space"/>
    <property type="evidence" value="ECO:0007669"/>
    <property type="project" value="InterPro"/>
</dbReference>
<evidence type="ECO:0000313" key="4">
    <source>
        <dbReference type="EMBL" id="SNB59741.1"/>
    </source>
</evidence>
<dbReference type="RefSeq" id="WP_088519109.1">
    <property type="nucleotide sequence ID" value="NZ_FYDG01000001.1"/>
</dbReference>
<comment type="similarity">
    <text evidence="1">Belongs to the class A bacterial acid phosphatase family.</text>
</comment>
<dbReference type="EC" id="3.1.3.2" evidence="1"/>
<dbReference type="EMBL" id="FYDG01000001">
    <property type="protein sequence ID" value="SNB59741.1"/>
    <property type="molecule type" value="Genomic_DNA"/>
</dbReference>
<dbReference type="PRINTS" id="PR00483">
    <property type="entry name" value="BACPHPHTASE"/>
</dbReference>
<dbReference type="OrthoDB" id="9780507at2"/>
<dbReference type="PIRSF" id="PIRSF000897">
    <property type="entry name" value="Acid_Ptase_ClsA"/>
    <property type="match status" value="1"/>
</dbReference>
<dbReference type="InterPro" id="IPR000326">
    <property type="entry name" value="PAP2/HPO"/>
</dbReference>